<dbReference type="Proteomes" id="UP000284416">
    <property type="component" value="Unassembled WGS sequence"/>
</dbReference>
<reference evidence="1 2" key="1">
    <citation type="journal article" date="2017" name="Int. J. Syst. Evol. Microbiol.">
        <title>Bacillus notoginsengisoli sp. nov., a novel bacterium isolated from the rhizosphere of Panax notoginseng.</title>
        <authorList>
            <person name="Zhang M.Y."/>
            <person name="Cheng J."/>
            <person name="Cai Y."/>
            <person name="Zhang T.Y."/>
            <person name="Wu Y.Y."/>
            <person name="Manikprabhu D."/>
            <person name="Li W.J."/>
            <person name="Zhang Y.X."/>
        </authorList>
    </citation>
    <scope>NUCLEOTIDE SEQUENCE [LARGE SCALE GENOMIC DNA]</scope>
    <source>
        <strain evidence="1 2">JCM 30743</strain>
    </source>
</reference>
<keyword evidence="2" id="KW-1185">Reference proteome</keyword>
<evidence type="ECO:0000313" key="1">
    <source>
        <dbReference type="EMBL" id="RHW31481.1"/>
    </source>
</evidence>
<comment type="caution">
    <text evidence="1">The sequence shown here is derived from an EMBL/GenBank/DDBJ whole genome shotgun (WGS) entry which is preliminary data.</text>
</comment>
<dbReference type="EMBL" id="QWEG01000022">
    <property type="protein sequence ID" value="RHW31481.1"/>
    <property type="molecule type" value="Genomic_DNA"/>
</dbReference>
<protein>
    <submittedName>
        <fullName evidence="1">Uncharacterized protein</fullName>
    </submittedName>
</protein>
<dbReference type="AlphaFoldDB" id="A0A417YFE6"/>
<evidence type="ECO:0000313" key="2">
    <source>
        <dbReference type="Proteomes" id="UP000284416"/>
    </source>
</evidence>
<gene>
    <name evidence="1" type="ORF">D1B31_21985</name>
</gene>
<accession>A0A417YFE6</accession>
<proteinExistence type="predicted"/>
<organism evidence="1 2">
    <name type="scientific">Neobacillus notoginsengisoli</name>
    <dbReference type="NCBI Taxonomy" id="1578198"/>
    <lineage>
        <taxon>Bacteria</taxon>
        <taxon>Bacillati</taxon>
        <taxon>Bacillota</taxon>
        <taxon>Bacilli</taxon>
        <taxon>Bacillales</taxon>
        <taxon>Bacillaceae</taxon>
        <taxon>Neobacillus</taxon>
    </lineage>
</organism>
<name>A0A417YFE6_9BACI</name>
<sequence length="73" mass="8922">MSNFTCEDFRRKHRFFCNEFAPLLRHLNLFTEEDECASDNPIRDRQFSCCCRLRRHHHHGHEHDHEFDCGCDD</sequence>